<dbReference type="RefSeq" id="WP_105041650.1">
    <property type="nucleotide sequence ID" value="NZ_MQWA01000001.1"/>
</dbReference>
<name>A0A2S7TYM7_9BACT</name>
<dbReference type="Pfam" id="PF01128">
    <property type="entry name" value="IspD"/>
    <property type="match status" value="1"/>
</dbReference>
<dbReference type="PANTHER" id="PTHR32125">
    <property type="entry name" value="2-C-METHYL-D-ERYTHRITOL 4-PHOSPHATE CYTIDYLYLTRANSFERASE, CHLOROPLASTIC"/>
    <property type="match status" value="1"/>
</dbReference>
<dbReference type="GO" id="GO:0019288">
    <property type="term" value="P:isopentenyl diphosphate biosynthetic process, methylerythritol 4-phosphate pathway"/>
    <property type="evidence" value="ECO:0007669"/>
    <property type="project" value="UniProtKB-UniRule"/>
</dbReference>
<dbReference type="HAMAP" id="MF_00108">
    <property type="entry name" value="IspD"/>
    <property type="match status" value="1"/>
</dbReference>
<keyword evidence="2 3" id="KW-0548">Nucleotidyltransferase</keyword>
<keyword evidence="3" id="KW-0414">Isoprene biosynthesis</keyword>
<comment type="pathway">
    <text evidence="3">Isoprenoid biosynthesis; isopentenyl diphosphate biosynthesis via DXP pathway; isopentenyl diphosphate from 1-deoxy-D-xylulose 5-phosphate: step 2/6.</text>
</comment>
<dbReference type="FunFam" id="3.90.550.10:FF:000003">
    <property type="entry name" value="2-C-methyl-D-erythritol 4-phosphate cytidylyltransferase"/>
    <property type="match status" value="1"/>
</dbReference>
<protein>
    <recommendedName>
        <fullName evidence="3">2-C-methyl-D-erythritol 4-phosphate cytidylyltransferase</fullName>
        <ecNumber evidence="3">2.7.7.60</ecNumber>
    </recommendedName>
    <alternativeName>
        <fullName evidence="3">4-diphosphocytidyl-2C-methyl-D-erythritol synthase</fullName>
    </alternativeName>
    <alternativeName>
        <fullName evidence="3">MEP cytidylyltransferase</fullName>
        <shortName evidence="3">MCT</shortName>
    </alternativeName>
</protein>
<dbReference type="PANTHER" id="PTHR32125:SF4">
    <property type="entry name" value="2-C-METHYL-D-ERYTHRITOL 4-PHOSPHATE CYTIDYLYLTRANSFERASE, CHLOROPLASTIC"/>
    <property type="match status" value="1"/>
</dbReference>
<dbReference type="OrthoDB" id="9806837at2"/>
<sequence>MLSAIIVAAGTSRRMGFDKLIAPLAGAPVLQHSINAFIRSEAVNEVIIVCPEERFTQLDLTQNGTVIKRIDGGADRHNSVSNGLDALDASSTWVAVHDGARPLISQQQIVTTLKAAQRHKAATSARRITETVKRADSNQCISESVDRENLWAMETPQIFSKDLLLDAYAKVEKSQQLVTDEVSALELIGVHTYLVPNPTPNLKITYPEDLALAELLYPESE</sequence>
<evidence type="ECO:0000313" key="5">
    <source>
        <dbReference type="Proteomes" id="UP000239907"/>
    </source>
</evidence>
<feature type="site" description="Transition state stabilizer" evidence="3">
    <location>
        <position position="19"/>
    </location>
</feature>
<feature type="site" description="Positions MEP for the nucleophilic attack" evidence="3">
    <location>
        <position position="147"/>
    </location>
</feature>
<keyword evidence="1 3" id="KW-0808">Transferase</keyword>
<gene>
    <name evidence="3" type="primary">ispD</name>
    <name evidence="4" type="ORF">BSZ32_00715</name>
</gene>
<feature type="site" description="Transition state stabilizer" evidence="3">
    <location>
        <position position="14"/>
    </location>
</feature>
<dbReference type="Gene3D" id="3.90.550.10">
    <property type="entry name" value="Spore Coat Polysaccharide Biosynthesis Protein SpsA, Chain A"/>
    <property type="match status" value="1"/>
</dbReference>
<dbReference type="InterPro" id="IPR050088">
    <property type="entry name" value="IspD/TarI_cytidylyltransf_bact"/>
</dbReference>
<dbReference type="SUPFAM" id="SSF53448">
    <property type="entry name" value="Nucleotide-diphospho-sugar transferases"/>
    <property type="match status" value="1"/>
</dbReference>
<comment type="caution">
    <text evidence="4">The sequence shown here is derived from an EMBL/GenBank/DDBJ whole genome shotgun (WGS) entry which is preliminary data.</text>
</comment>
<dbReference type="Proteomes" id="UP000239907">
    <property type="component" value="Unassembled WGS sequence"/>
</dbReference>
<reference evidence="4 5" key="1">
    <citation type="submission" date="2016-12" db="EMBL/GenBank/DDBJ databases">
        <title>Study of bacterial adaptation to deep sea.</title>
        <authorList>
            <person name="Song J."/>
            <person name="Yoshizawa S."/>
            <person name="Kogure K."/>
        </authorList>
    </citation>
    <scope>NUCLEOTIDE SEQUENCE [LARGE SCALE GENOMIC DNA]</scope>
    <source>
        <strain evidence="4 5">SAORIC-165</strain>
    </source>
</reference>
<feature type="site" description="Positions MEP for the nucleophilic attack" evidence="3">
    <location>
        <position position="203"/>
    </location>
</feature>
<organism evidence="4 5">
    <name type="scientific">Rubritalea profundi</name>
    <dbReference type="NCBI Taxonomy" id="1658618"/>
    <lineage>
        <taxon>Bacteria</taxon>
        <taxon>Pseudomonadati</taxon>
        <taxon>Verrucomicrobiota</taxon>
        <taxon>Verrucomicrobiia</taxon>
        <taxon>Verrucomicrobiales</taxon>
        <taxon>Rubritaleaceae</taxon>
        <taxon>Rubritalea</taxon>
    </lineage>
</organism>
<dbReference type="EC" id="2.7.7.60" evidence="3"/>
<evidence type="ECO:0000256" key="1">
    <source>
        <dbReference type="ARBA" id="ARBA00022679"/>
    </source>
</evidence>
<accession>A0A2S7TYM7</accession>
<dbReference type="CDD" id="cd02516">
    <property type="entry name" value="CDP-ME_synthetase"/>
    <property type="match status" value="1"/>
</dbReference>
<dbReference type="UniPathway" id="UPA00056">
    <property type="reaction ID" value="UER00093"/>
</dbReference>
<comment type="function">
    <text evidence="3">Catalyzes the formation of 4-diphosphocytidyl-2-C-methyl-D-erythritol from CTP and 2-C-methyl-D-erythritol 4-phosphate (MEP).</text>
</comment>
<dbReference type="InterPro" id="IPR034683">
    <property type="entry name" value="IspD/TarI"/>
</dbReference>
<dbReference type="EMBL" id="MQWA01000001">
    <property type="protein sequence ID" value="PQJ27162.1"/>
    <property type="molecule type" value="Genomic_DNA"/>
</dbReference>
<evidence type="ECO:0000256" key="2">
    <source>
        <dbReference type="ARBA" id="ARBA00022695"/>
    </source>
</evidence>
<evidence type="ECO:0000256" key="3">
    <source>
        <dbReference type="HAMAP-Rule" id="MF_00108"/>
    </source>
</evidence>
<dbReference type="GO" id="GO:0050518">
    <property type="term" value="F:2-C-methyl-D-erythritol 4-phosphate cytidylyltransferase activity"/>
    <property type="evidence" value="ECO:0007669"/>
    <property type="project" value="UniProtKB-UniRule"/>
</dbReference>
<evidence type="ECO:0000313" key="4">
    <source>
        <dbReference type="EMBL" id="PQJ27162.1"/>
    </source>
</evidence>
<comment type="similarity">
    <text evidence="3">Belongs to the IspD/TarI cytidylyltransferase family. IspD subfamily.</text>
</comment>
<dbReference type="NCBIfam" id="TIGR00453">
    <property type="entry name" value="ispD"/>
    <property type="match status" value="1"/>
</dbReference>
<dbReference type="InterPro" id="IPR001228">
    <property type="entry name" value="IspD"/>
</dbReference>
<comment type="catalytic activity">
    <reaction evidence="3">
        <text>2-C-methyl-D-erythritol 4-phosphate + CTP + H(+) = 4-CDP-2-C-methyl-D-erythritol + diphosphate</text>
        <dbReference type="Rhea" id="RHEA:13429"/>
        <dbReference type="ChEBI" id="CHEBI:15378"/>
        <dbReference type="ChEBI" id="CHEBI:33019"/>
        <dbReference type="ChEBI" id="CHEBI:37563"/>
        <dbReference type="ChEBI" id="CHEBI:57823"/>
        <dbReference type="ChEBI" id="CHEBI:58262"/>
        <dbReference type="EC" id="2.7.7.60"/>
    </reaction>
</comment>
<dbReference type="InterPro" id="IPR029044">
    <property type="entry name" value="Nucleotide-diphossugar_trans"/>
</dbReference>
<dbReference type="AlphaFoldDB" id="A0A2S7TYM7"/>
<proteinExistence type="inferred from homology"/>
<keyword evidence="5" id="KW-1185">Reference proteome</keyword>